<dbReference type="GO" id="GO:0052621">
    <property type="term" value="F:diguanylate cyclase activity"/>
    <property type="evidence" value="ECO:0007669"/>
    <property type="project" value="UniProtKB-EC"/>
</dbReference>
<keyword evidence="7" id="KW-1185">Reference proteome</keyword>
<reference evidence="6 7" key="1">
    <citation type="submission" date="2020-01" db="EMBL/GenBank/DDBJ databases">
        <title>Genome sequencing of strain KACC 21265.</title>
        <authorList>
            <person name="Heo J."/>
            <person name="Kim S.-J."/>
            <person name="Kim J.-S."/>
            <person name="Hong S.-B."/>
            <person name="Kwon S.-W."/>
        </authorList>
    </citation>
    <scope>NUCLEOTIDE SEQUENCE [LARGE SCALE GENOMIC DNA]</scope>
    <source>
        <strain evidence="6 7">KACC 21265</strain>
    </source>
</reference>
<dbReference type="Pfam" id="PF00990">
    <property type="entry name" value="GGDEF"/>
    <property type="match status" value="1"/>
</dbReference>
<dbReference type="PANTHER" id="PTHR45138">
    <property type="entry name" value="REGULATORY COMPONENTS OF SENSORY TRANSDUCTION SYSTEM"/>
    <property type="match status" value="1"/>
</dbReference>
<dbReference type="CDD" id="cd01949">
    <property type="entry name" value="GGDEF"/>
    <property type="match status" value="1"/>
</dbReference>
<dbReference type="InterPro" id="IPR029787">
    <property type="entry name" value="Nucleotide_cyclase"/>
</dbReference>
<dbReference type="PANTHER" id="PTHR45138:SF9">
    <property type="entry name" value="DIGUANYLATE CYCLASE DGCM-RELATED"/>
    <property type="match status" value="1"/>
</dbReference>
<gene>
    <name evidence="6" type="ORF">GT347_03540</name>
</gene>
<feature type="domain" description="GGDEF" evidence="5">
    <location>
        <begin position="425"/>
        <end position="555"/>
    </location>
</feature>
<dbReference type="FunFam" id="3.30.70.270:FF:000001">
    <property type="entry name" value="Diguanylate cyclase domain protein"/>
    <property type="match status" value="1"/>
</dbReference>
<evidence type="ECO:0000256" key="4">
    <source>
        <dbReference type="SAM" id="MobiDB-lite"/>
    </source>
</evidence>
<dbReference type="InterPro" id="IPR050469">
    <property type="entry name" value="Diguanylate_Cyclase"/>
</dbReference>
<protein>
    <recommendedName>
        <fullName evidence="1">diguanylate cyclase</fullName>
        <ecNumber evidence="1">2.7.7.65</ecNumber>
    </recommendedName>
</protein>
<evidence type="ECO:0000256" key="1">
    <source>
        <dbReference type="ARBA" id="ARBA00012528"/>
    </source>
</evidence>
<keyword evidence="3" id="KW-0175">Coiled coil</keyword>
<organism evidence="6 7">
    <name type="scientific">Xylophilus rhododendri</name>
    <dbReference type="NCBI Taxonomy" id="2697032"/>
    <lineage>
        <taxon>Bacteria</taxon>
        <taxon>Pseudomonadati</taxon>
        <taxon>Pseudomonadota</taxon>
        <taxon>Betaproteobacteria</taxon>
        <taxon>Burkholderiales</taxon>
        <taxon>Xylophilus</taxon>
    </lineage>
</organism>
<dbReference type="PROSITE" id="PS50887">
    <property type="entry name" value="GGDEF"/>
    <property type="match status" value="1"/>
</dbReference>
<dbReference type="InterPro" id="IPR043128">
    <property type="entry name" value="Rev_trsase/Diguanyl_cyclase"/>
</dbReference>
<dbReference type="Gene3D" id="3.30.70.270">
    <property type="match status" value="1"/>
</dbReference>
<comment type="catalytic activity">
    <reaction evidence="2">
        <text>2 GTP = 3',3'-c-di-GMP + 2 diphosphate</text>
        <dbReference type="Rhea" id="RHEA:24898"/>
        <dbReference type="ChEBI" id="CHEBI:33019"/>
        <dbReference type="ChEBI" id="CHEBI:37565"/>
        <dbReference type="ChEBI" id="CHEBI:58805"/>
        <dbReference type="EC" id="2.7.7.65"/>
    </reaction>
</comment>
<dbReference type="NCBIfam" id="TIGR00254">
    <property type="entry name" value="GGDEF"/>
    <property type="match status" value="1"/>
</dbReference>
<dbReference type="SUPFAM" id="SSF55073">
    <property type="entry name" value="Nucleotide cyclase"/>
    <property type="match status" value="1"/>
</dbReference>
<evidence type="ECO:0000313" key="7">
    <source>
        <dbReference type="Proteomes" id="UP000464787"/>
    </source>
</evidence>
<dbReference type="EC" id="2.7.7.65" evidence="1"/>
<dbReference type="Proteomes" id="UP000464787">
    <property type="component" value="Chromosome"/>
</dbReference>
<dbReference type="RefSeq" id="WP_160550648.1">
    <property type="nucleotide sequence ID" value="NZ_CP047650.1"/>
</dbReference>
<dbReference type="AlphaFoldDB" id="A0A857IZU6"/>
<proteinExistence type="predicted"/>
<name>A0A857IZU6_9BURK</name>
<feature type="region of interest" description="Disordered" evidence="4">
    <location>
        <begin position="99"/>
        <end position="118"/>
    </location>
</feature>
<sequence length="555" mass="60574">MPDQKAAAEFARETFKQLALRRLPPTPENYRTIFDEVAGTRSMQGFPDLALRAILRVVPGQTPAQKRLLQQFEHAIDQQSWSELQRTIVGYASLGLGQSAAGGPGPRTHPDAPAPQAAAPAAAAVAAPAAEPFAPPPATIGIATLADEAAAGLPREVLEQVARLIEHVAPAASADDARVGEQAVEVAQALRDAHPDPARLKTLLANFCFRLSFATEEQTAIRSALLLALHELFRNISVLAADDKWLKGQAEALLAAATPPLELRKLDDLQARLRDVIFKQTESRSRTIEAQEQMKGMLSTFIDRLASMTEKSDVYHDKMEGCAERLGSAQNLEDIAPVLQEVIAATRSMALDSRNTHEDLQSMRERSERAQEDMGRLQMALEKASAEARHDALTGALNRKGMDEALEREISRARRAGSNDGVAIAPLCVALLDIDNFKLLNDRIGHDGGDAALVHLARVAREAMRPQDILARYGGEEFVVLLPDTPLDAGVEAMQRLQRELTRRFFMQNNDKVMITFSAGVAQVAGHEDPFDAVKRADQAMYLAKRTGKNRVVRA</sequence>
<evidence type="ECO:0000313" key="6">
    <source>
        <dbReference type="EMBL" id="QHI97130.1"/>
    </source>
</evidence>
<dbReference type="SMART" id="SM00267">
    <property type="entry name" value="GGDEF"/>
    <property type="match status" value="1"/>
</dbReference>
<dbReference type="EMBL" id="CP047650">
    <property type="protein sequence ID" value="QHI97130.1"/>
    <property type="molecule type" value="Genomic_DNA"/>
</dbReference>
<evidence type="ECO:0000256" key="2">
    <source>
        <dbReference type="ARBA" id="ARBA00034247"/>
    </source>
</evidence>
<evidence type="ECO:0000259" key="5">
    <source>
        <dbReference type="PROSITE" id="PS50887"/>
    </source>
</evidence>
<dbReference type="InterPro" id="IPR000160">
    <property type="entry name" value="GGDEF_dom"/>
</dbReference>
<feature type="coiled-coil region" evidence="3">
    <location>
        <begin position="353"/>
        <end position="387"/>
    </location>
</feature>
<evidence type="ECO:0000256" key="3">
    <source>
        <dbReference type="SAM" id="Coils"/>
    </source>
</evidence>
<accession>A0A857IZU6</accession>
<dbReference type="KEGG" id="xyk:GT347_03540"/>